<dbReference type="EMBL" id="SLXE01000004">
    <property type="protein sequence ID" value="TCP09216.1"/>
    <property type="molecule type" value="Genomic_DNA"/>
</dbReference>
<dbReference type="AlphaFoldDB" id="A0AAE9GWP7"/>
<comment type="cofactor">
    <cofactor evidence="2 11">
        <name>Mg(2+)</name>
        <dbReference type="ChEBI" id="CHEBI:18420"/>
    </cofactor>
</comment>
<feature type="active site" description="Nucleophile" evidence="11">
    <location>
        <position position="15"/>
    </location>
</feature>
<dbReference type="Proteomes" id="UP000294721">
    <property type="component" value="Unassembled WGS sequence"/>
</dbReference>
<dbReference type="SFLD" id="SFLDS00003">
    <property type="entry name" value="Haloacid_Dehalogenase"/>
    <property type="match status" value="1"/>
</dbReference>
<evidence type="ECO:0000256" key="9">
    <source>
        <dbReference type="ARBA" id="ARBA00023277"/>
    </source>
</evidence>
<evidence type="ECO:0000256" key="8">
    <source>
        <dbReference type="ARBA" id="ARBA00022842"/>
    </source>
</evidence>
<dbReference type="Pfam" id="PF13419">
    <property type="entry name" value="HAD_2"/>
    <property type="match status" value="1"/>
</dbReference>
<comment type="pathway">
    <text evidence="3 11">Organic acid metabolism; glycolate biosynthesis; glycolate from 2-phosphoglycolate: step 1/1.</text>
</comment>
<name>A0AAE9GWP7_9NEIS</name>
<dbReference type="CDD" id="cd16417">
    <property type="entry name" value="HAD_PGPase"/>
    <property type="match status" value="1"/>
</dbReference>
<evidence type="ECO:0000256" key="3">
    <source>
        <dbReference type="ARBA" id="ARBA00004818"/>
    </source>
</evidence>
<dbReference type="InterPro" id="IPR036412">
    <property type="entry name" value="HAD-like_sf"/>
</dbReference>
<dbReference type="InterPro" id="IPR041492">
    <property type="entry name" value="HAD_2"/>
</dbReference>
<evidence type="ECO:0000313" key="14">
    <source>
        <dbReference type="Proteomes" id="UP000294721"/>
    </source>
</evidence>
<dbReference type="FunFam" id="3.40.50.1000:FF:000022">
    <property type="entry name" value="Phosphoglycolate phosphatase"/>
    <property type="match status" value="1"/>
</dbReference>
<dbReference type="SFLD" id="SFLDG01129">
    <property type="entry name" value="C1.5:_HAD__Beta-PGM__Phosphata"/>
    <property type="match status" value="1"/>
</dbReference>
<dbReference type="SFLD" id="SFLDG01135">
    <property type="entry name" value="C1.5.6:_HAD__Beta-PGM__Phospha"/>
    <property type="match status" value="1"/>
</dbReference>
<dbReference type="PRINTS" id="PR00413">
    <property type="entry name" value="HADHALOGNASE"/>
</dbReference>
<dbReference type="GO" id="GO:0005975">
    <property type="term" value="P:carbohydrate metabolic process"/>
    <property type="evidence" value="ECO:0007669"/>
    <property type="project" value="InterPro"/>
</dbReference>
<proteinExistence type="inferred from homology"/>
<dbReference type="NCBIfam" id="NF009695">
    <property type="entry name" value="PRK13222.1-2"/>
    <property type="match status" value="1"/>
</dbReference>
<evidence type="ECO:0000313" key="15">
    <source>
        <dbReference type="Proteomes" id="UP000829756"/>
    </source>
</evidence>
<dbReference type="HAMAP" id="MF_00495">
    <property type="entry name" value="GPH_hydrolase_bact"/>
    <property type="match status" value="1"/>
</dbReference>
<dbReference type="NCBIfam" id="TIGR01509">
    <property type="entry name" value="HAD-SF-IA-v3"/>
    <property type="match status" value="1"/>
</dbReference>
<dbReference type="GO" id="GO:0005829">
    <property type="term" value="C:cytosol"/>
    <property type="evidence" value="ECO:0007669"/>
    <property type="project" value="TreeGrafter"/>
</dbReference>
<dbReference type="SUPFAM" id="SSF56784">
    <property type="entry name" value="HAD-like"/>
    <property type="match status" value="1"/>
</dbReference>
<gene>
    <name evidence="12" type="ORF">EV680_10481</name>
    <name evidence="13" type="ORF">LVJ78_10405</name>
</gene>
<organism evidence="13 15">
    <name type="scientific">Uruburuella suis</name>
    <dbReference type="NCBI Taxonomy" id="252130"/>
    <lineage>
        <taxon>Bacteria</taxon>
        <taxon>Pseudomonadati</taxon>
        <taxon>Pseudomonadota</taxon>
        <taxon>Betaproteobacteria</taxon>
        <taxon>Neisseriales</taxon>
        <taxon>Neisseriaceae</taxon>
        <taxon>Uruburuella</taxon>
    </lineage>
</organism>
<reference evidence="13" key="2">
    <citation type="submission" date="2021-12" db="EMBL/GenBank/DDBJ databases">
        <authorList>
            <person name="Veyrier F.J."/>
        </authorList>
    </citation>
    <scope>NUCLEOTIDE SEQUENCE</scope>
    <source>
        <strain evidence="13">1258/02</strain>
    </source>
</reference>
<dbReference type="InterPro" id="IPR006439">
    <property type="entry name" value="HAD-SF_hydro_IA"/>
</dbReference>
<reference evidence="12 14" key="1">
    <citation type="submission" date="2019-03" db="EMBL/GenBank/DDBJ databases">
        <title>Genomic Encyclopedia of Type Strains, Phase IV (KMG-IV): sequencing the most valuable type-strain genomes for metagenomic binning, comparative biology and taxonomic classification.</title>
        <authorList>
            <person name="Goeker M."/>
        </authorList>
    </citation>
    <scope>NUCLEOTIDE SEQUENCE [LARGE SCALE GENOMIC DNA]</scope>
    <source>
        <strain evidence="12 14">DSM 17474</strain>
    </source>
</reference>
<keyword evidence="6 11" id="KW-0479">Metal-binding</keyword>
<evidence type="ECO:0000256" key="7">
    <source>
        <dbReference type="ARBA" id="ARBA00022801"/>
    </source>
</evidence>
<dbReference type="GO" id="GO:0046295">
    <property type="term" value="P:glycolate biosynthetic process"/>
    <property type="evidence" value="ECO:0007669"/>
    <property type="project" value="UniProtKB-UniRule"/>
</dbReference>
<dbReference type="EMBL" id="CP091507">
    <property type="protein sequence ID" value="UOO79093.1"/>
    <property type="molecule type" value="Genomic_DNA"/>
</dbReference>
<accession>A0AAE9GWP7</accession>
<evidence type="ECO:0000256" key="11">
    <source>
        <dbReference type="HAMAP-Rule" id="MF_00495"/>
    </source>
</evidence>
<dbReference type="InterPro" id="IPR050155">
    <property type="entry name" value="HAD-like_hydrolase_sf"/>
</dbReference>
<keyword evidence="8 11" id="KW-0460">Magnesium</keyword>
<feature type="binding site" evidence="11">
    <location>
        <position position="15"/>
    </location>
    <ligand>
        <name>Mg(2+)</name>
        <dbReference type="ChEBI" id="CHEBI:18420"/>
    </ligand>
</feature>
<evidence type="ECO:0000256" key="6">
    <source>
        <dbReference type="ARBA" id="ARBA00022723"/>
    </source>
</evidence>
<dbReference type="InterPro" id="IPR037512">
    <property type="entry name" value="PGPase_prok"/>
</dbReference>
<evidence type="ECO:0000313" key="13">
    <source>
        <dbReference type="EMBL" id="UOO79093.1"/>
    </source>
</evidence>
<feature type="binding site" evidence="11">
    <location>
        <position position="17"/>
    </location>
    <ligand>
        <name>Mg(2+)</name>
        <dbReference type="ChEBI" id="CHEBI:18420"/>
    </ligand>
</feature>
<comment type="catalytic activity">
    <reaction evidence="1 11">
        <text>2-phosphoglycolate + H2O = glycolate + phosphate</text>
        <dbReference type="Rhea" id="RHEA:14369"/>
        <dbReference type="ChEBI" id="CHEBI:15377"/>
        <dbReference type="ChEBI" id="CHEBI:29805"/>
        <dbReference type="ChEBI" id="CHEBI:43474"/>
        <dbReference type="ChEBI" id="CHEBI:58033"/>
        <dbReference type="EC" id="3.1.3.18"/>
    </reaction>
</comment>
<dbReference type="RefSeq" id="WP_132952910.1">
    <property type="nucleotide sequence ID" value="NZ_CP091507.1"/>
</dbReference>
<dbReference type="KEGG" id="usu:LVJ78_10405"/>
<dbReference type="PANTHER" id="PTHR43434:SF1">
    <property type="entry name" value="PHOSPHOGLYCOLATE PHOSPHATASE"/>
    <property type="match status" value="1"/>
</dbReference>
<keyword evidence="7 11" id="KW-0378">Hydrolase</keyword>
<dbReference type="Gene3D" id="3.40.50.1000">
    <property type="entry name" value="HAD superfamily/HAD-like"/>
    <property type="match status" value="1"/>
</dbReference>
<keyword evidence="9 11" id="KW-0119">Carbohydrate metabolism</keyword>
<dbReference type="NCBIfam" id="TIGR01549">
    <property type="entry name" value="HAD-SF-IA-v1"/>
    <property type="match status" value="1"/>
</dbReference>
<evidence type="ECO:0000256" key="4">
    <source>
        <dbReference type="ARBA" id="ARBA00006171"/>
    </source>
</evidence>
<reference evidence="13" key="3">
    <citation type="journal article" date="2022" name="Res Sq">
        <title>Evolution of multicellular longitudinally dividing oral cavity symbionts (Neisseriaceae).</title>
        <authorList>
            <person name="Nyongesa S."/>
            <person name="Weber P."/>
            <person name="Bernet E."/>
            <person name="Pullido F."/>
            <person name="Nieckarz M."/>
            <person name="Delaby M."/>
            <person name="Nieves C."/>
            <person name="Viehboeck T."/>
            <person name="Krause N."/>
            <person name="Rivera-Millot A."/>
            <person name="Nakamura A."/>
            <person name="Vischer N."/>
            <person name="VanNieuwenhze M."/>
            <person name="Brun Y."/>
            <person name="Cava F."/>
            <person name="Bulgheresi S."/>
            <person name="Veyrier F."/>
        </authorList>
    </citation>
    <scope>NUCLEOTIDE SEQUENCE</scope>
    <source>
        <strain evidence="13">1258/02</strain>
    </source>
</reference>
<dbReference type="NCBIfam" id="TIGR01449">
    <property type="entry name" value="PGP_bact"/>
    <property type="match status" value="1"/>
</dbReference>
<evidence type="ECO:0000256" key="2">
    <source>
        <dbReference type="ARBA" id="ARBA00001946"/>
    </source>
</evidence>
<dbReference type="Gene3D" id="1.10.150.240">
    <property type="entry name" value="Putative phosphatase, domain 2"/>
    <property type="match status" value="1"/>
</dbReference>
<dbReference type="EC" id="3.1.3.18" evidence="5 11"/>
<dbReference type="Proteomes" id="UP000829756">
    <property type="component" value="Chromosome"/>
</dbReference>
<dbReference type="GO" id="GO:0006281">
    <property type="term" value="P:DNA repair"/>
    <property type="evidence" value="ECO:0007669"/>
    <property type="project" value="TreeGrafter"/>
</dbReference>
<evidence type="ECO:0000313" key="12">
    <source>
        <dbReference type="EMBL" id="TCP09216.1"/>
    </source>
</evidence>
<comment type="similarity">
    <text evidence="4 11">Belongs to the HAD-like hydrolase superfamily. CbbY/CbbZ/Gph/YieH family.</text>
</comment>
<feature type="binding site" evidence="11">
    <location>
        <position position="178"/>
    </location>
    <ligand>
        <name>Mg(2+)</name>
        <dbReference type="ChEBI" id="CHEBI:18420"/>
    </ligand>
</feature>
<evidence type="ECO:0000256" key="1">
    <source>
        <dbReference type="ARBA" id="ARBA00000830"/>
    </source>
</evidence>
<dbReference type="InterPro" id="IPR023198">
    <property type="entry name" value="PGP-like_dom2"/>
</dbReference>
<dbReference type="InterPro" id="IPR023214">
    <property type="entry name" value="HAD_sf"/>
</dbReference>
<evidence type="ECO:0000256" key="5">
    <source>
        <dbReference type="ARBA" id="ARBA00013078"/>
    </source>
</evidence>
<evidence type="ECO:0000256" key="10">
    <source>
        <dbReference type="ARBA" id="ARBA00059247"/>
    </source>
</evidence>
<dbReference type="GO" id="GO:0008967">
    <property type="term" value="F:phosphoglycolate phosphatase activity"/>
    <property type="evidence" value="ECO:0007669"/>
    <property type="project" value="UniProtKB-UniRule"/>
</dbReference>
<sequence>MTAPAIEHVQAVAFDLDGTLCDSVPDLAAAANATRAHMGLPPLPAHIVESYVGDGLANLVHRVLTDKRDEAAPQNEWEQGFSFFIRYYRDHLSDFTRPYPETEAGLILLKTLGIPLVVITNKNEMLAVELLKQLGLADYFSLILGGDSLAEKKPSPLPLLHAAEVLNINPADMLMVGDSANDILAAKAAGCLSVGVTFGYGDMQELVHNPATKPDWLIGSLPEIYENLRPQKTPDNE</sequence>
<protein>
    <recommendedName>
        <fullName evidence="5 11">Phosphoglycolate phosphatase</fullName>
        <shortName evidence="11">PGP</shortName>
        <shortName evidence="11">PGPase</shortName>
        <ecNumber evidence="5 11">3.1.3.18</ecNumber>
    </recommendedName>
</protein>
<keyword evidence="14" id="KW-1185">Reference proteome</keyword>
<dbReference type="GO" id="GO:0046872">
    <property type="term" value="F:metal ion binding"/>
    <property type="evidence" value="ECO:0007669"/>
    <property type="project" value="UniProtKB-KW"/>
</dbReference>
<dbReference type="PANTHER" id="PTHR43434">
    <property type="entry name" value="PHOSPHOGLYCOLATE PHOSPHATASE"/>
    <property type="match status" value="1"/>
</dbReference>
<comment type="function">
    <text evidence="10 11">Specifically catalyzes the dephosphorylation of 2-phosphoglycolate. Is involved in the dissimilation of the intracellular 2-phosphoglycolate formed during the DNA repair of 3'-phosphoglycolate ends, a major class of DNA lesions induced by oxidative stress.</text>
</comment>